<organism evidence="5 6">
    <name type="scientific">Saccharopolyspora flava</name>
    <dbReference type="NCBI Taxonomy" id="95161"/>
    <lineage>
        <taxon>Bacteria</taxon>
        <taxon>Bacillati</taxon>
        <taxon>Actinomycetota</taxon>
        <taxon>Actinomycetes</taxon>
        <taxon>Pseudonocardiales</taxon>
        <taxon>Pseudonocardiaceae</taxon>
        <taxon>Saccharopolyspora</taxon>
    </lineage>
</organism>
<dbReference type="FunFam" id="3.30.420.150:FF:000006">
    <property type="entry name" value="Ppx/GppA family phosphatase"/>
    <property type="match status" value="1"/>
</dbReference>
<evidence type="ECO:0000259" key="4">
    <source>
        <dbReference type="Pfam" id="PF02541"/>
    </source>
</evidence>
<dbReference type="InterPro" id="IPR043129">
    <property type="entry name" value="ATPase_NBD"/>
</dbReference>
<dbReference type="Proteomes" id="UP000198852">
    <property type="component" value="Unassembled WGS sequence"/>
</dbReference>
<proteinExistence type="inferred from homology"/>
<dbReference type="Gene3D" id="3.30.420.150">
    <property type="entry name" value="Exopolyphosphatase. Domain 2"/>
    <property type="match status" value="1"/>
</dbReference>
<dbReference type="GO" id="GO:0016462">
    <property type="term" value="F:pyrophosphatase activity"/>
    <property type="evidence" value="ECO:0007669"/>
    <property type="project" value="TreeGrafter"/>
</dbReference>
<feature type="domain" description="Ppx/GppA phosphatase N-terminal" evidence="4">
    <location>
        <begin position="17"/>
        <end position="305"/>
    </location>
</feature>
<dbReference type="STRING" id="95161.SAMN05660874_01287"/>
<comment type="similarity">
    <text evidence="1">Belongs to the GppA/Ppx family.</text>
</comment>
<dbReference type="Gene3D" id="3.30.420.40">
    <property type="match status" value="1"/>
</dbReference>
<dbReference type="EMBL" id="FOZX01000001">
    <property type="protein sequence ID" value="SFS46042.1"/>
    <property type="molecule type" value="Genomic_DNA"/>
</dbReference>
<evidence type="ECO:0000313" key="5">
    <source>
        <dbReference type="EMBL" id="SFS46042.1"/>
    </source>
</evidence>
<sequence>MRLGVLDVGSNTVHLLVVDAHRGAHPTPMTSEKTVLRLAERIGAHDGRLADDDADALIRTIADAQEAAVAAGCEELMAFATSAIRDADNAVEVLGRLRDETGVELEVLPGEDEARYTFLAARRWYGWSAGNLLLLDIGGGSLEMALGIDEQPDLAVSLPLGAGRMSRTMLHDPPKQDEVKKVREWLEGQLAPTAKKFRKLARPDRVVATSKTFRSLARLTGAAPSSAGQRVPRKLTDTGLRQLLSFITRMSSNDLASLDGVSSARSHQLVGGALVAEAAMKALGVTELDICPWALREGVILRRLDHTNGDSHTAFKSGVPVRAGGTGGLVPAQESASGPTRNETEAPVDGTGLQPRHGARWER</sequence>
<keyword evidence="6" id="KW-1185">Reference proteome</keyword>
<dbReference type="CDD" id="cd24056">
    <property type="entry name" value="ASKHA_NBD_MtPPX1-like"/>
    <property type="match status" value="1"/>
</dbReference>
<dbReference type="AlphaFoldDB" id="A0A1I6Q0U7"/>
<feature type="region of interest" description="Disordered" evidence="3">
    <location>
        <begin position="315"/>
        <end position="363"/>
    </location>
</feature>
<dbReference type="OrthoDB" id="9793035at2"/>
<reference evidence="6" key="1">
    <citation type="submission" date="2016-10" db="EMBL/GenBank/DDBJ databases">
        <authorList>
            <person name="Varghese N."/>
            <person name="Submissions S."/>
        </authorList>
    </citation>
    <scope>NUCLEOTIDE SEQUENCE [LARGE SCALE GENOMIC DNA]</scope>
    <source>
        <strain evidence="6">DSM 44771</strain>
    </source>
</reference>
<dbReference type="InterPro" id="IPR050273">
    <property type="entry name" value="GppA/Ppx_hydrolase"/>
</dbReference>
<dbReference type="RefSeq" id="WP_093414729.1">
    <property type="nucleotide sequence ID" value="NZ_FOZX01000001.1"/>
</dbReference>
<dbReference type="PANTHER" id="PTHR30005">
    <property type="entry name" value="EXOPOLYPHOSPHATASE"/>
    <property type="match status" value="1"/>
</dbReference>
<evidence type="ECO:0000313" key="6">
    <source>
        <dbReference type="Proteomes" id="UP000198852"/>
    </source>
</evidence>
<accession>A0A1I6Q0U7</accession>
<dbReference type="PANTHER" id="PTHR30005:SF0">
    <property type="entry name" value="RETROGRADE REGULATION PROTEIN 2"/>
    <property type="match status" value="1"/>
</dbReference>
<dbReference type="InterPro" id="IPR003695">
    <property type="entry name" value="Ppx_GppA_N"/>
</dbReference>
<keyword evidence="2" id="KW-0378">Hydrolase</keyword>
<protein>
    <submittedName>
        <fullName evidence="5">Exopolyphosphatase / guanosine-5'-triphosphate,3'-diphosphate pyrophosphatase</fullName>
    </submittedName>
</protein>
<evidence type="ECO:0000256" key="2">
    <source>
        <dbReference type="ARBA" id="ARBA00022801"/>
    </source>
</evidence>
<evidence type="ECO:0000256" key="3">
    <source>
        <dbReference type="SAM" id="MobiDB-lite"/>
    </source>
</evidence>
<dbReference type="Pfam" id="PF02541">
    <property type="entry name" value="Ppx-GppA"/>
    <property type="match status" value="1"/>
</dbReference>
<name>A0A1I6Q0U7_9PSEU</name>
<evidence type="ECO:0000256" key="1">
    <source>
        <dbReference type="ARBA" id="ARBA00007125"/>
    </source>
</evidence>
<dbReference type="SUPFAM" id="SSF53067">
    <property type="entry name" value="Actin-like ATPase domain"/>
    <property type="match status" value="2"/>
</dbReference>
<gene>
    <name evidence="5" type="ORF">SAMN05660874_01287</name>
</gene>